<evidence type="ECO:0000256" key="1">
    <source>
        <dbReference type="ARBA" id="ARBA00000085"/>
    </source>
</evidence>
<evidence type="ECO:0000313" key="12">
    <source>
        <dbReference type="Proteomes" id="UP000562352"/>
    </source>
</evidence>
<dbReference type="RefSeq" id="WP_184948407.1">
    <property type="nucleotide sequence ID" value="NZ_BAAAWZ010000001.1"/>
</dbReference>
<keyword evidence="6" id="KW-0808">Transferase</keyword>
<sequence>MSEGRVPHDEEERLRELDELGALDVLAEPVFQAIAELTAYVCQAPIALVNLSGRDRQYFKGHVGTSSTDMDRRVRFCPYTIEIRRLLEVPDALADARFRDDPVVSGEPYVRFYAGAPMISSRGHALGVVCVFDHRPRRLATAQHRALNILAVCATALLELHHHGRQADELITRLREVAELKNQFLRTVNHELRTPLTSIRSYLQLIQEGDLDGPTERNFLAVIDSNSERILHLIDELLLVASLNARTAAFRPQRCDLSRLARSAIDAAATKARNKGHDLVLDAPAEVTVWADEQRMQQVIAQLLDNAVKFTSGGGTITVTVRADPLPTLEVQDTGIGISPDAVGRVFEDFYRAPEAEEQAIGGTGLGLPIVSKIVRMHGGSVAIDSRPGEGTRVRLTLPCPPPEPQ</sequence>
<dbReference type="CDD" id="cd00075">
    <property type="entry name" value="HATPase"/>
    <property type="match status" value="1"/>
</dbReference>
<evidence type="ECO:0000256" key="5">
    <source>
        <dbReference type="ARBA" id="ARBA00022553"/>
    </source>
</evidence>
<dbReference type="InterPro" id="IPR004358">
    <property type="entry name" value="Sig_transdc_His_kin-like_C"/>
</dbReference>
<dbReference type="InterPro" id="IPR029016">
    <property type="entry name" value="GAF-like_dom_sf"/>
</dbReference>
<evidence type="ECO:0000256" key="3">
    <source>
        <dbReference type="ARBA" id="ARBA00004236"/>
    </source>
</evidence>
<comment type="caution">
    <text evidence="11">The sequence shown here is derived from an EMBL/GenBank/DDBJ whole genome shotgun (WGS) entry which is preliminary data.</text>
</comment>
<dbReference type="EMBL" id="JACHJJ010000037">
    <property type="protein sequence ID" value="MBB5967695.1"/>
    <property type="molecule type" value="Genomic_DNA"/>
</dbReference>
<dbReference type="AlphaFoldDB" id="A0A841DHX6"/>
<comment type="cofactor">
    <cofactor evidence="2">
        <name>a divalent metal cation</name>
        <dbReference type="ChEBI" id="CHEBI:60240"/>
    </cofactor>
</comment>
<keyword evidence="9" id="KW-0472">Membrane</keyword>
<reference evidence="11 12" key="1">
    <citation type="submission" date="2020-08" db="EMBL/GenBank/DDBJ databases">
        <title>Genomic Encyclopedia of Type Strains, Phase III (KMG-III): the genomes of soil and plant-associated and newly described type strains.</title>
        <authorList>
            <person name="Whitman W."/>
        </authorList>
    </citation>
    <scope>NUCLEOTIDE SEQUENCE [LARGE SCALE GENOMIC DNA]</scope>
    <source>
        <strain evidence="11 12">CECT 3303</strain>
    </source>
</reference>
<dbReference type="InterPro" id="IPR050736">
    <property type="entry name" value="Sensor_HK_Regulatory"/>
</dbReference>
<dbReference type="SMART" id="SM00388">
    <property type="entry name" value="HisKA"/>
    <property type="match status" value="1"/>
</dbReference>
<evidence type="ECO:0000256" key="6">
    <source>
        <dbReference type="ARBA" id="ARBA00022679"/>
    </source>
</evidence>
<dbReference type="GO" id="GO:0005886">
    <property type="term" value="C:plasma membrane"/>
    <property type="evidence" value="ECO:0007669"/>
    <property type="project" value="UniProtKB-SubCell"/>
</dbReference>
<dbReference type="Gene3D" id="3.30.450.40">
    <property type="match status" value="1"/>
</dbReference>
<dbReference type="InterPro" id="IPR003594">
    <property type="entry name" value="HATPase_dom"/>
</dbReference>
<dbReference type="SMART" id="SM00387">
    <property type="entry name" value="HATPase_c"/>
    <property type="match status" value="1"/>
</dbReference>
<dbReference type="Pfam" id="PF01590">
    <property type="entry name" value="GAF"/>
    <property type="match status" value="1"/>
</dbReference>
<evidence type="ECO:0000256" key="2">
    <source>
        <dbReference type="ARBA" id="ARBA00001968"/>
    </source>
</evidence>
<dbReference type="GO" id="GO:0000155">
    <property type="term" value="F:phosphorelay sensor kinase activity"/>
    <property type="evidence" value="ECO:0007669"/>
    <property type="project" value="InterPro"/>
</dbReference>
<evidence type="ECO:0000256" key="8">
    <source>
        <dbReference type="ARBA" id="ARBA00023012"/>
    </source>
</evidence>
<dbReference type="PANTHER" id="PTHR43711:SF1">
    <property type="entry name" value="HISTIDINE KINASE 1"/>
    <property type="match status" value="1"/>
</dbReference>
<evidence type="ECO:0000259" key="10">
    <source>
        <dbReference type="PROSITE" id="PS50109"/>
    </source>
</evidence>
<dbReference type="Proteomes" id="UP000562352">
    <property type="component" value="Unassembled WGS sequence"/>
</dbReference>
<dbReference type="InterPro" id="IPR003018">
    <property type="entry name" value="GAF"/>
</dbReference>
<dbReference type="InterPro" id="IPR005467">
    <property type="entry name" value="His_kinase_dom"/>
</dbReference>
<keyword evidence="12" id="KW-1185">Reference proteome</keyword>
<dbReference type="InterPro" id="IPR036097">
    <property type="entry name" value="HisK_dim/P_sf"/>
</dbReference>
<dbReference type="SUPFAM" id="SSF47384">
    <property type="entry name" value="Homodimeric domain of signal transducing histidine kinase"/>
    <property type="match status" value="1"/>
</dbReference>
<dbReference type="Gene3D" id="3.30.565.10">
    <property type="entry name" value="Histidine kinase-like ATPase, C-terminal domain"/>
    <property type="match status" value="1"/>
</dbReference>
<dbReference type="Gene3D" id="1.10.287.130">
    <property type="match status" value="1"/>
</dbReference>
<keyword evidence="7 11" id="KW-0418">Kinase</keyword>
<dbReference type="SUPFAM" id="SSF55874">
    <property type="entry name" value="ATPase domain of HSP90 chaperone/DNA topoisomerase II/histidine kinase"/>
    <property type="match status" value="1"/>
</dbReference>
<dbReference type="SUPFAM" id="SSF55781">
    <property type="entry name" value="GAF domain-like"/>
    <property type="match status" value="1"/>
</dbReference>
<evidence type="ECO:0000313" key="11">
    <source>
        <dbReference type="EMBL" id="MBB5967695.1"/>
    </source>
</evidence>
<evidence type="ECO:0000256" key="9">
    <source>
        <dbReference type="ARBA" id="ARBA00023136"/>
    </source>
</evidence>
<accession>A0A841DHX6</accession>
<comment type="catalytic activity">
    <reaction evidence="1">
        <text>ATP + protein L-histidine = ADP + protein N-phospho-L-histidine.</text>
        <dbReference type="EC" id="2.7.13.3"/>
    </reaction>
</comment>
<keyword evidence="8" id="KW-0902">Two-component regulatory system</keyword>
<gene>
    <name evidence="11" type="ORF">FHS22_007008</name>
</gene>
<name>A0A841DHX6_PLAVE</name>
<protein>
    <recommendedName>
        <fullName evidence="4">histidine kinase</fullName>
        <ecNumber evidence="4">2.7.13.3</ecNumber>
    </recommendedName>
</protein>
<dbReference type="PRINTS" id="PR00344">
    <property type="entry name" value="BCTRLSENSOR"/>
</dbReference>
<organism evidence="11 12">
    <name type="scientific">Planomonospora venezuelensis</name>
    <dbReference type="NCBI Taxonomy" id="1999"/>
    <lineage>
        <taxon>Bacteria</taxon>
        <taxon>Bacillati</taxon>
        <taxon>Actinomycetota</taxon>
        <taxon>Actinomycetes</taxon>
        <taxon>Streptosporangiales</taxon>
        <taxon>Streptosporangiaceae</taxon>
        <taxon>Planomonospora</taxon>
    </lineage>
</organism>
<dbReference type="FunFam" id="3.30.565.10:FF:000006">
    <property type="entry name" value="Sensor histidine kinase WalK"/>
    <property type="match status" value="1"/>
</dbReference>
<keyword evidence="5" id="KW-0597">Phosphoprotein</keyword>
<feature type="domain" description="Histidine kinase" evidence="10">
    <location>
        <begin position="187"/>
        <end position="402"/>
    </location>
</feature>
<evidence type="ECO:0000256" key="4">
    <source>
        <dbReference type="ARBA" id="ARBA00012438"/>
    </source>
</evidence>
<dbReference type="GO" id="GO:0005509">
    <property type="term" value="F:calcium ion binding"/>
    <property type="evidence" value="ECO:0007669"/>
    <property type="project" value="UniProtKB-ARBA"/>
</dbReference>
<dbReference type="CDD" id="cd00082">
    <property type="entry name" value="HisKA"/>
    <property type="match status" value="1"/>
</dbReference>
<evidence type="ECO:0000256" key="7">
    <source>
        <dbReference type="ARBA" id="ARBA00022777"/>
    </source>
</evidence>
<comment type="subcellular location">
    <subcellularLocation>
        <location evidence="3">Cell membrane</location>
    </subcellularLocation>
</comment>
<proteinExistence type="predicted"/>
<dbReference type="PANTHER" id="PTHR43711">
    <property type="entry name" value="TWO-COMPONENT HISTIDINE KINASE"/>
    <property type="match status" value="1"/>
</dbReference>
<dbReference type="PROSITE" id="PS50109">
    <property type="entry name" value="HIS_KIN"/>
    <property type="match status" value="1"/>
</dbReference>
<dbReference type="FunFam" id="1.10.287.130:FF:000001">
    <property type="entry name" value="Two-component sensor histidine kinase"/>
    <property type="match status" value="1"/>
</dbReference>
<dbReference type="Pfam" id="PF00512">
    <property type="entry name" value="HisKA"/>
    <property type="match status" value="1"/>
</dbReference>
<dbReference type="InterPro" id="IPR003661">
    <property type="entry name" value="HisK_dim/P_dom"/>
</dbReference>
<dbReference type="Pfam" id="PF02518">
    <property type="entry name" value="HATPase_c"/>
    <property type="match status" value="1"/>
</dbReference>
<dbReference type="EC" id="2.7.13.3" evidence="4"/>
<dbReference type="InterPro" id="IPR036890">
    <property type="entry name" value="HATPase_C_sf"/>
</dbReference>